<evidence type="ECO:0000313" key="2">
    <source>
        <dbReference type="EMBL" id="PSN62630.1"/>
    </source>
</evidence>
<dbReference type="EMBL" id="KZ678141">
    <property type="protein sequence ID" value="PSN62630.1"/>
    <property type="molecule type" value="Genomic_DNA"/>
</dbReference>
<feature type="region of interest" description="Disordered" evidence="1">
    <location>
        <begin position="191"/>
        <end position="225"/>
    </location>
</feature>
<protein>
    <submittedName>
        <fullName evidence="2">Uncharacterized protein</fullName>
    </submittedName>
</protein>
<accession>A0A2T2NB88</accession>
<gene>
    <name evidence="2" type="ORF">BS50DRAFT_124847</name>
</gene>
<reference evidence="2 3" key="1">
    <citation type="journal article" date="2018" name="Front. Microbiol.">
        <title>Genome-Wide Analysis of Corynespora cassiicola Leaf Fall Disease Putative Effectors.</title>
        <authorList>
            <person name="Lopez D."/>
            <person name="Ribeiro S."/>
            <person name="Label P."/>
            <person name="Fumanal B."/>
            <person name="Venisse J.S."/>
            <person name="Kohler A."/>
            <person name="de Oliveira R.R."/>
            <person name="Labutti K."/>
            <person name="Lipzen A."/>
            <person name="Lail K."/>
            <person name="Bauer D."/>
            <person name="Ohm R.A."/>
            <person name="Barry K.W."/>
            <person name="Spatafora J."/>
            <person name="Grigoriev I.V."/>
            <person name="Martin F.M."/>
            <person name="Pujade-Renaud V."/>
        </authorList>
    </citation>
    <scope>NUCLEOTIDE SEQUENCE [LARGE SCALE GENOMIC DNA]</scope>
    <source>
        <strain evidence="2 3">Philippines</strain>
    </source>
</reference>
<keyword evidence="3" id="KW-1185">Reference proteome</keyword>
<organism evidence="2 3">
    <name type="scientific">Corynespora cassiicola Philippines</name>
    <dbReference type="NCBI Taxonomy" id="1448308"/>
    <lineage>
        <taxon>Eukaryota</taxon>
        <taxon>Fungi</taxon>
        <taxon>Dikarya</taxon>
        <taxon>Ascomycota</taxon>
        <taxon>Pezizomycotina</taxon>
        <taxon>Dothideomycetes</taxon>
        <taxon>Pleosporomycetidae</taxon>
        <taxon>Pleosporales</taxon>
        <taxon>Corynesporascaceae</taxon>
        <taxon>Corynespora</taxon>
    </lineage>
</organism>
<dbReference type="Proteomes" id="UP000240883">
    <property type="component" value="Unassembled WGS sequence"/>
</dbReference>
<feature type="region of interest" description="Disordered" evidence="1">
    <location>
        <begin position="124"/>
        <end position="149"/>
    </location>
</feature>
<sequence length="849" mass="95769">MRHPPIARHRASPSLQPGSSQHIWISDDLVSRTVSQFFRSACPHQCRHSSSVPGPLEARRRANKRRMTAQAAFCPPPPPPPLSALFNVGALFGARSSREPSWKYEPPTLPSAIKPLGLQFPPLDSKASTLPSASSMLSSAPAPNATAPHHHTIPIPTLQSQDVSLGLIEGDRQFGGISANVPDVIHEVANPNQRAGHTKHETLSKQRASLGPKSPPRRNEKSMEDSVMRFKKQLSKGRNQPEARQRKILMEAFTDSYSINMHPDDQQGFINHVVDHLANVWWAADNLLAVVLEELLFDGRYNWPLLHTPEGLALMKNVDRLVRKSTEPFQINERLHKQFSAHLSPSKQERGSTQDSSLRIFIGMIWDSSIRSVGRLDSSHRSLLYGYADRLSSRQTVPHLDALLTQPIPATADYTASLLSTSKSKGNFPKLRASDFAFLPQSLLRIWTRAVPRAVLRSLPPNLSLSDSPVHIQCLKAWVNVLTKFDAEFSDGVGTIPGLCAETCAELAVLDMHLSFTSRPLREQGVQAMVFLILSRVAHHRSLEGISKRHLQRVFQDYRTSVAGMHKWGKDLDLRLIELMKFMKEKGLPNHGVAELSVRLIHKRHGLGAVLKFLRRLHQGGVKSSDVAFLKTFMHQTIEHTRSSAVTGLEAQHYAFAVHAFQEIRTFKLHDTVEMANVLSNQFLGHEHAHRQFQHILDRAKAEHALPLPYRNLTADTTMNNRVKLIHQLAHQYSLDNTRSFRENWRSIYFLYKYLYENCLPVGPLFTRALVKVCIDQPLSQKYFVSSRRLIWLCKLISKTDGVDAARAVEHKFWVQRGQLIEFALKRYRDAGGMGKVHVSTVRRLGLLD</sequence>
<dbReference type="OrthoDB" id="5428038at2759"/>
<proteinExistence type="predicted"/>
<feature type="compositionally biased region" description="Low complexity" evidence="1">
    <location>
        <begin position="127"/>
        <end position="147"/>
    </location>
</feature>
<dbReference type="STRING" id="1448308.A0A2T2NB88"/>
<evidence type="ECO:0000313" key="3">
    <source>
        <dbReference type="Proteomes" id="UP000240883"/>
    </source>
</evidence>
<name>A0A2T2NB88_CORCC</name>
<evidence type="ECO:0000256" key="1">
    <source>
        <dbReference type="SAM" id="MobiDB-lite"/>
    </source>
</evidence>
<dbReference type="AlphaFoldDB" id="A0A2T2NB88"/>